<evidence type="ECO:0000256" key="8">
    <source>
        <dbReference type="ARBA" id="ARBA00023128"/>
    </source>
</evidence>
<dbReference type="PANTHER" id="PTHR45624:SF10">
    <property type="entry name" value="SLC (SOLUTE CARRIER) HOMOLOG"/>
    <property type="match status" value="1"/>
</dbReference>
<reference evidence="14" key="1">
    <citation type="submission" date="2019-06" db="EMBL/GenBank/DDBJ databases">
        <title>Draft genome sequence of the griseofulvin-producing fungus Xylaria cubensis strain G536.</title>
        <authorList>
            <person name="Mead M.E."/>
            <person name="Raja H.A."/>
            <person name="Steenwyk J.L."/>
            <person name="Knowles S.L."/>
            <person name="Oberlies N.H."/>
            <person name="Rokas A."/>
        </authorList>
    </citation>
    <scope>NUCLEOTIDE SEQUENCE [LARGE SCALE GENOMIC DNA]</scope>
    <source>
        <strain evidence="14">G536</strain>
    </source>
</reference>
<dbReference type="PANTHER" id="PTHR45624">
    <property type="entry name" value="MITOCHONDRIAL BASIC AMINO ACIDS TRANSPORTER-RELATED"/>
    <property type="match status" value="1"/>
</dbReference>
<dbReference type="Pfam" id="PF00153">
    <property type="entry name" value="Mito_carr"/>
    <property type="match status" value="3"/>
</dbReference>
<evidence type="ECO:0000256" key="9">
    <source>
        <dbReference type="ARBA" id="ARBA00023136"/>
    </source>
</evidence>
<evidence type="ECO:0000256" key="6">
    <source>
        <dbReference type="ARBA" id="ARBA00022792"/>
    </source>
</evidence>
<keyword evidence="5" id="KW-0677">Repeat</keyword>
<dbReference type="PROSITE" id="PS50920">
    <property type="entry name" value="SOLCAR"/>
    <property type="match status" value="2"/>
</dbReference>
<accession>A0A553I6U5</accession>
<evidence type="ECO:0000256" key="7">
    <source>
        <dbReference type="ARBA" id="ARBA00022989"/>
    </source>
</evidence>
<keyword evidence="14" id="KW-1185">Reference proteome</keyword>
<comment type="similarity">
    <text evidence="2 11">Belongs to the mitochondrial carrier (TC 2.A.29) family.</text>
</comment>
<keyword evidence="8" id="KW-0496">Mitochondrion</keyword>
<comment type="subcellular location">
    <subcellularLocation>
        <location evidence="1">Mitochondrion membrane</location>
        <topology evidence="1">Multi-pass membrane protein</topology>
    </subcellularLocation>
</comment>
<evidence type="ECO:0000256" key="12">
    <source>
        <dbReference type="SAM" id="Phobius"/>
    </source>
</evidence>
<dbReference type="OrthoDB" id="193856at2759"/>
<dbReference type="Gene3D" id="1.50.40.10">
    <property type="entry name" value="Mitochondrial carrier domain"/>
    <property type="match status" value="1"/>
</dbReference>
<feature type="transmembrane region" description="Helical" evidence="12">
    <location>
        <begin position="45"/>
        <end position="68"/>
    </location>
</feature>
<dbReference type="InterPro" id="IPR050567">
    <property type="entry name" value="Mitochondrial_Carrier"/>
</dbReference>
<evidence type="ECO:0000256" key="1">
    <source>
        <dbReference type="ARBA" id="ARBA00004225"/>
    </source>
</evidence>
<dbReference type="SUPFAM" id="SSF103506">
    <property type="entry name" value="Mitochondrial carrier"/>
    <property type="match status" value="1"/>
</dbReference>
<evidence type="ECO:0000256" key="5">
    <source>
        <dbReference type="ARBA" id="ARBA00022737"/>
    </source>
</evidence>
<dbReference type="Proteomes" id="UP000319160">
    <property type="component" value="Unassembled WGS sequence"/>
</dbReference>
<name>A0A553I6U5_9PEZI</name>
<dbReference type="AlphaFoldDB" id="A0A553I6U5"/>
<dbReference type="GO" id="GO:0022857">
    <property type="term" value="F:transmembrane transporter activity"/>
    <property type="evidence" value="ECO:0007669"/>
    <property type="project" value="TreeGrafter"/>
</dbReference>
<keyword evidence="6" id="KW-0999">Mitochondrion inner membrane</keyword>
<evidence type="ECO:0000256" key="11">
    <source>
        <dbReference type="RuleBase" id="RU000488"/>
    </source>
</evidence>
<feature type="repeat" description="Solcar" evidence="10">
    <location>
        <begin position="223"/>
        <end position="319"/>
    </location>
</feature>
<evidence type="ECO:0008006" key="15">
    <source>
        <dbReference type="Google" id="ProtNLM"/>
    </source>
</evidence>
<dbReference type="InterPro" id="IPR018108">
    <property type="entry name" value="MCP_transmembrane"/>
</dbReference>
<evidence type="ECO:0000313" key="14">
    <source>
        <dbReference type="Proteomes" id="UP000319160"/>
    </source>
</evidence>
<feature type="transmembrane region" description="Helical" evidence="12">
    <location>
        <begin position="102"/>
        <end position="119"/>
    </location>
</feature>
<feature type="repeat" description="Solcar" evidence="10">
    <location>
        <begin position="100"/>
        <end position="196"/>
    </location>
</feature>
<evidence type="ECO:0000256" key="4">
    <source>
        <dbReference type="ARBA" id="ARBA00022692"/>
    </source>
</evidence>
<evidence type="ECO:0000256" key="3">
    <source>
        <dbReference type="ARBA" id="ARBA00022448"/>
    </source>
</evidence>
<keyword evidence="4 10" id="KW-0812">Transmembrane</keyword>
<sequence length="333" mass="36393">MSADFWAGYISGAAGIIIGNPLDVKKVRLQAAQSPSHKYFPLKSSLVAGTAAPIFGYGFLNGILFAAYNRTEEVLNRALQSSASFDYNNVSDAGSSGTVPNLWTTWLAGAVGGLAIWVISTPTELIKCKAQLASSSTTRTRFITPNRTPSSSWEITRTILRKEGIRGLYLGGTVTALRDSIGYGFYFWAYELCGQIMTTQFAPSIVATNHNNSNKDNGAEFVQETAKVLLCGGIAGVVTWASVYPLDVIKTRVQRQGSLDPATTPLLSTARRKGAMQIARDAYREEGMQAFFRGLGWCSARAFMVNAVQWGVYELVMSQLSQSKYDREKELHY</sequence>
<keyword evidence="9 10" id="KW-0472">Membrane</keyword>
<gene>
    <name evidence="13" type="ORF">FHL15_003068</name>
</gene>
<evidence type="ECO:0000256" key="2">
    <source>
        <dbReference type="ARBA" id="ARBA00006375"/>
    </source>
</evidence>
<dbReference type="InterPro" id="IPR023395">
    <property type="entry name" value="MCP_dom_sf"/>
</dbReference>
<evidence type="ECO:0000313" key="13">
    <source>
        <dbReference type="EMBL" id="TRX95926.1"/>
    </source>
</evidence>
<keyword evidence="3 11" id="KW-0813">Transport</keyword>
<organism evidence="13 14">
    <name type="scientific">Xylaria flabelliformis</name>
    <dbReference type="NCBI Taxonomy" id="2512241"/>
    <lineage>
        <taxon>Eukaryota</taxon>
        <taxon>Fungi</taxon>
        <taxon>Dikarya</taxon>
        <taxon>Ascomycota</taxon>
        <taxon>Pezizomycotina</taxon>
        <taxon>Sordariomycetes</taxon>
        <taxon>Xylariomycetidae</taxon>
        <taxon>Xylariales</taxon>
        <taxon>Xylariaceae</taxon>
        <taxon>Xylaria</taxon>
    </lineage>
</organism>
<dbReference type="EMBL" id="VFLP01000013">
    <property type="protein sequence ID" value="TRX95926.1"/>
    <property type="molecule type" value="Genomic_DNA"/>
</dbReference>
<proteinExistence type="inferred from homology"/>
<protein>
    <recommendedName>
        <fullName evidence="15">Mitochondrial thiamine pyrophosphate carrier 1</fullName>
    </recommendedName>
</protein>
<dbReference type="GO" id="GO:0031966">
    <property type="term" value="C:mitochondrial membrane"/>
    <property type="evidence" value="ECO:0007669"/>
    <property type="project" value="UniProtKB-SubCell"/>
</dbReference>
<keyword evidence="7 12" id="KW-1133">Transmembrane helix</keyword>
<feature type="transmembrane region" description="Helical" evidence="12">
    <location>
        <begin position="6"/>
        <end position="24"/>
    </location>
</feature>
<evidence type="ECO:0000256" key="10">
    <source>
        <dbReference type="PROSITE-ProRule" id="PRU00282"/>
    </source>
</evidence>
<comment type="caution">
    <text evidence="13">The sequence shown here is derived from an EMBL/GenBank/DDBJ whole genome shotgun (WGS) entry which is preliminary data.</text>
</comment>